<evidence type="ECO:0000313" key="1">
    <source>
        <dbReference type="EMBL" id="PRD14573.1"/>
    </source>
</evidence>
<protein>
    <recommendedName>
        <fullName evidence="3">FidL</fullName>
    </recommendedName>
</protein>
<comment type="caution">
    <text evidence="1">The sequence shown here is derived from an EMBL/GenBank/DDBJ whole genome shotgun (WGS) entry which is preliminary data.</text>
</comment>
<gene>
    <name evidence="1" type="ORF">CQW29_15510</name>
</gene>
<accession>A0A2S9I9V0</accession>
<name>A0A2S9I9V0_9GAMM</name>
<dbReference type="Proteomes" id="UP000239181">
    <property type="component" value="Unassembled WGS sequence"/>
</dbReference>
<dbReference type="EMBL" id="PDET01000010">
    <property type="protein sequence ID" value="PRD14573.1"/>
    <property type="molecule type" value="Genomic_DNA"/>
</dbReference>
<evidence type="ECO:0000313" key="2">
    <source>
        <dbReference type="Proteomes" id="UP000239181"/>
    </source>
</evidence>
<reference evidence="1 2" key="1">
    <citation type="submission" date="2017-10" db="EMBL/GenBank/DDBJ databases">
        <title>Draft genome of two endophytic bacteria isolated from 'guarana' Paullinia cupana (Mart.) Ducke.</title>
        <authorList>
            <person name="Siqueira K.A."/>
            <person name="Liotti R.G."/>
            <person name="Mendes T.A."/>
            <person name="Soares M.A."/>
        </authorList>
    </citation>
    <scope>NUCLEOTIDE SEQUENCE [LARGE SCALE GENOMIC DNA]</scope>
    <source>
        <strain evidence="1 2">342</strain>
    </source>
</reference>
<sequence>MKKILFFCFAVLCLIAGSVIILGKKNSYFANDKLVLACSAKVDIEIRQPDALAHMEGRLSLTTLGSKRLALLYTGRLVAPEGRFILSRTLLMDYRYHPENYVLELTWDKSIVSETDTVPDEVFYRNLMKSRSFILYLTRFHENGWLVSGLTTPLYVCNDK</sequence>
<evidence type="ECO:0008006" key="3">
    <source>
        <dbReference type="Google" id="ProtNLM"/>
    </source>
</evidence>
<dbReference type="RefSeq" id="WP_105593637.1">
    <property type="nucleotide sequence ID" value="NZ_PDET01000010.1"/>
</dbReference>
<dbReference type="OrthoDB" id="6522825at2"/>
<proteinExistence type="predicted"/>
<dbReference type="AlphaFoldDB" id="A0A2S9I9V0"/>
<organism evidence="1 2">
    <name type="scientific">Pantoea coffeiphila</name>
    <dbReference type="NCBI Taxonomy" id="1465635"/>
    <lineage>
        <taxon>Bacteria</taxon>
        <taxon>Pseudomonadati</taxon>
        <taxon>Pseudomonadota</taxon>
        <taxon>Gammaproteobacteria</taxon>
        <taxon>Enterobacterales</taxon>
        <taxon>Erwiniaceae</taxon>
        <taxon>Pantoea</taxon>
    </lineage>
</organism>
<keyword evidence="2" id="KW-1185">Reference proteome</keyword>